<keyword evidence="4" id="KW-0378">Hydrolase</keyword>
<dbReference type="Proteomes" id="UP000249522">
    <property type="component" value="Unassembled WGS sequence"/>
</dbReference>
<accession>A0A2W1L4X5</accession>
<dbReference type="RefSeq" id="WP_111148165.1">
    <property type="nucleotide sequence ID" value="NZ_QKRB01000053.1"/>
</dbReference>
<name>A0A2W1L4X5_9BACL</name>
<evidence type="ECO:0000313" key="4">
    <source>
        <dbReference type="EMBL" id="PZD94396.1"/>
    </source>
</evidence>
<evidence type="ECO:0000313" key="5">
    <source>
        <dbReference type="Proteomes" id="UP000249522"/>
    </source>
</evidence>
<keyword evidence="5" id="KW-1185">Reference proteome</keyword>
<dbReference type="EMBL" id="QKRB01000053">
    <property type="protein sequence ID" value="PZD94396.1"/>
    <property type="molecule type" value="Genomic_DNA"/>
</dbReference>
<dbReference type="AlphaFoldDB" id="A0A2W1L4X5"/>
<proteinExistence type="inferred from homology"/>
<evidence type="ECO:0000256" key="2">
    <source>
        <dbReference type="ARBA" id="ARBA00022723"/>
    </source>
</evidence>
<dbReference type="Gene3D" id="3.90.850.10">
    <property type="entry name" value="Fumarylacetoacetase-like, C-terminal domain"/>
    <property type="match status" value="1"/>
</dbReference>
<dbReference type="OrthoDB" id="9805307at2"/>
<evidence type="ECO:0000259" key="3">
    <source>
        <dbReference type="Pfam" id="PF01557"/>
    </source>
</evidence>
<reference evidence="4 5" key="1">
    <citation type="submission" date="2018-06" db="EMBL/GenBank/DDBJ databases">
        <title>Paenibacillus imtechensis sp. nov.</title>
        <authorList>
            <person name="Pinnaka A.K."/>
            <person name="Singh H."/>
            <person name="Kaur M."/>
        </authorList>
    </citation>
    <scope>NUCLEOTIDE SEQUENCE [LARGE SCALE GENOMIC DNA]</scope>
    <source>
        <strain evidence="4 5">SMB1</strain>
    </source>
</reference>
<feature type="domain" description="Fumarylacetoacetase-like C-terminal" evidence="3">
    <location>
        <begin position="15"/>
        <end position="203"/>
    </location>
</feature>
<keyword evidence="2" id="KW-0479">Metal-binding</keyword>
<dbReference type="Pfam" id="PF01557">
    <property type="entry name" value="FAA_hydrolase"/>
    <property type="match status" value="1"/>
</dbReference>
<protein>
    <submittedName>
        <fullName evidence="4">FAA hydrolase family protein</fullName>
    </submittedName>
</protein>
<dbReference type="GO" id="GO:0046872">
    <property type="term" value="F:metal ion binding"/>
    <property type="evidence" value="ECO:0007669"/>
    <property type="project" value="UniProtKB-KW"/>
</dbReference>
<evidence type="ECO:0000256" key="1">
    <source>
        <dbReference type="ARBA" id="ARBA00010211"/>
    </source>
</evidence>
<comment type="similarity">
    <text evidence="1">Belongs to the FAH family.</text>
</comment>
<sequence>MGTLSTEDLQSIRNIYCVGRNYAQHAKELGNEVPAEPIVFLKPTHAAVPLDGGAVQVEGKRGAVHYEVELVLRIGRRYEPGVEPDAIIDGLGLGLDLTLRDEQSTAKSAGLPWLSAKGFPSSALLTGWQEYPGKQALYNREFSLKRNGQEVQRGSASEMLFHTSELIRYIGQRFGLDAGDIIFTGTPAGVGALEDGDLLECFLAEKLLGSCRIALQK</sequence>
<dbReference type="InterPro" id="IPR036663">
    <property type="entry name" value="Fumarylacetoacetase_C_sf"/>
</dbReference>
<gene>
    <name evidence="4" type="ORF">DNH61_18525</name>
</gene>
<dbReference type="PANTHER" id="PTHR11820:SF7">
    <property type="entry name" value="ACYLPYRUVASE FAHD1, MITOCHONDRIAL"/>
    <property type="match status" value="1"/>
</dbReference>
<dbReference type="GO" id="GO:0018773">
    <property type="term" value="F:acetylpyruvate hydrolase activity"/>
    <property type="evidence" value="ECO:0007669"/>
    <property type="project" value="TreeGrafter"/>
</dbReference>
<comment type="caution">
    <text evidence="4">The sequence shown here is derived from an EMBL/GenBank/DDBJ whole genome shotgun (WGS) entry which is preliminary data.</text>
</comment>
<dbReference type="InterPro" id="IPR011234">
    <property type="entry name" value="Fumarylacetoacetase-like_C"/>
</dbReference>
<dbReference type="SUPFAM" id="SSF56529">
    <property type="entry name" value="FAH"/>
    <property type="match status" value="1"/>
</dbReference>
<organism evidence="4 5">
    <name type="scientific">Paenibacillus sambharensis</name>
    <dbReference type="NCBI Taxonomy" id="1803190"/>
    <lineage>
        <taxon>Bacteria</taxon>
        <taxon>Bacillati</taxon>
        <taxon>Bacillota</taxon>
        <taxon>Bacilli</taxon>
        <taxon>Bacillales</taxon>
        <taxon>Paenibacillaceae</taxon>
        <taxon>Paenibacillus</taxon>
    </lineage>
</organism>
<dbReference type="PANTHER" id="PTHR11820">
    <property type="entry name" value="ACYLPYRUVASE"/>
    <property type="match status" value="1"/>
</dbReference>